<dbReference type="InParanoid" id="A0A163J9Q2"/>
<dbReference type="GO" id="GO:0003723">
    <property type="term" value="F:RNA binding"/>
    <property type="evidence" value="ECO:0007669"/>
    <property type="project" value="InterPro"/>
</dbReference>
<name>A0A163J9Q2_ABSGL</name>
<dbReference type="GO" id="GO:0000973">
    <property type="term" value="P:post-transcriptional tethering of RNA polymerase II gene DNA at nuclear periphery"/>
    <property type="evidence" value="ECO:0007669"/>
    <property type="project" value="TreeGrafter"/>
</dbReference>
<feature type="domain" description="PCI" evidence="1">
    <location>
        <begin position="210"/>
        <end position="400"/>
    </location>
</feature>
<evidence type="ECO:0000313" key="2">
    <source>
        <dbReference type="EMBL" id="SAM00210.1"/>
    </source>
</evidence>
<dbReference type="PANTHER" id="PTHR12732">
    <property type="entry name" value="UNCHARACTERIZED PROTEASOME COMPONENT REGION PCI-CONTAINING"/>
    <property type="match status" value="1"/>
</dbReference>
<dbReference type="SMART" id="SM00753">
    <property type="entry name" value="PAM"/>
    <property type="match status" value="1"/>
</dbReference>
<organism evidence="2">
    <name type="scientific">Absidia glauca</name>
    <name type="common">Pin mould</name>
    <dbReference type="NCBI Taxonomy" id="4829"/>
    <lineage>
        <taxon>Eukaryota</taxon>
        <taxon>Fungi</taxon>
        <taxon>Fungi incertae sedis</taxon>
        <taxon>Mucoromycota</taxon>
        <taxon>Mucoromycotina</taxon>
        <taxon>Mucoromycetes</taxon>
        <taxon>Mucorales</taxon>
        <taxon>Cunninghamellaceae</taxon>
        <taxon>Absidia</taxon>
    </lineage>
</organism>
<dbReference type="EMBL" id="LT553165">
    <property type="protein sequence ID" value="SAM00210.1"/>
    <property type="molecule type" value="Genomic_DNA"/>
</dbReference>
<evidence type="ECO:0000313" key="3">
    <source>
        <dbReference type="Proteomes" id="UP000078561"/>
    </source>
</evidence>
<dbReference type="InterPro" id="IPR000717">
    <property type="entry name" value="PCI_dom"/>
</dbReference>
<dbReference type="OMA" id="PQLCSNI"/>
<gene>
    <name evidence="2" type="primary">ABSGL_05887.1 scaffold 7570</name>
</gene>
<dbReference type="Pfam" id="PF01399">
    <property type="entry name" value="PCI"/>
    <property type="match status" value="1"/>
</dbReference>
<dbReference type="OrthoDB" id="5404651at2759"/>
<dbReference type="GO" id="GO:0003690">
    <property type="term" value="F:double-stranded DNA binding"/>
    <property type="evidence" value="ECO:0007669"/>
    <property type="project" value="InterPro"/>
</dbReference>
<evidence type="ECO:0000259" key="1">
    <source>
        <dbReference type="PROSITE" id="PS50250"/>
    </source>
</evidence>
<dbReference type="GO" id="GO:0070390">
    <property type="term" value="C:transcription export complex 2"/>
    <property type="evidence" value="ECO:0007669"/>
    <property type="project" value="TreeGrafter"/>
</dbReference>
<dbReference type="InterPro" id="IPR036388">
    <property type="entry name" value="WH-like_DNA-bd_sf"/>
</dbReference>
<sequence>MSCLHQFVNNVASAYKSRNAHAFELLFTLDPTATNITTLQQELSTYQDDAAYEQIVDSILDDISMSLAGLTTKYLHLIQYLQNADLMLVFDLYEGLYNSDGAYLVPLVKNLSSELVNLALTVDKTLGLQGKSQKVNNAARLLSKMFNMMLADRSSIDTNKPSKRLGIFHVTNLAFKVYFKLNTVRMCQTFIANLRTGGVKLDQYPISQQVTYQYYLGRYSLSQNRLRAAEKCLVFAFEKCTYHQWHNKRLILQYLIPTRLILGKFPRPELMAKYELVDYYEPLVTTLKTGDYNGFLQHLEYHFDYFYNSFTYVLLRERGKVLLWRSLLRKTYVYLCAIGQKTLNTMPLQQCQKALRFSMKAEDMDLADVECILVSLVSQGYIKGYIHHQKKMMVLSKVNPFPRVVDVNLHTEVYDEEAINQHLAIVEGQEQ</sequence>
<proteinExistence type="predicted"/>
<dbReference type="PANTHER" id="PTHR12732:SF8">
    <property type="entry name" value="NUCLEAR MRNA EXPORT PROTEIN THP1"/>
    <property type="match status" value="1"/>
</dbReference>
<dbReference type="STRING" id="4829.A0A163J9Q2"/>
<dbReference type="FunCoup" id="A0A163J9Q2">
    <property type="interactions" value="8"/>
</dbReference>
<dbReference type="GO" id="GO:0006368">
    <property type="term" value="P:transcription elongation by RNA polymerase II"/>
    <property type="evidence" value="ECO:0007669"/>
    <property type="project" value="TreeGrafter"/>
</dbReference>
<dbReference type="AlphaFoldDB" id="A0A163J9Q2"/>
<keyword evidence="3" id="KW-1185">Reference proteome</keyword>
<reference evidence="2" key="1">
    <citation type="submission" date="2016-04" db="EMBL/GenBank/DDBJ databases">
        <authorList>
            <person name="Evans L.H."/>
            <person name="Alamgir A."/>
            <person name="Owens N."/>
            <person name="Weber N.D."/>
            <person name="Virtaneva K."/>
            <person name="Barbian K."/>
            <person name="Babar A."/>
            <person name="Rosenke K."/>
        </authorList>
    </citation>
    <scope>NUCLEOTIDE SEQUENCE [LARGE SCALE GENOMIC DNA]</scope>
    <source>
        <strain evidence="2">CBS 101.48</strain>
    </source>
</reference>
<dbReference type="Gene3D" id="1.10.10.10">
    <property type="entry name" value="Winged helix-like DNA-binding domain superfamily/Winged helix DNA-binding domain"/>
    <property type="match status" value="1"/>
</dbReference>
<dbReference type="PROSITE" id="PS50250">
    <property type="entry name" value="PCI"/>
    <property type="match status" value="1"/>
</dbReference>
<dbReference type="GO" id="GO:0016973">
    <property type="term" value="P:poly(A)+ mRNA export from nucleus"/>
    <property type="evidence" value="ECO:0007669"/>
    <property type="project" value="TreeGrafter"/>
</dbReference>
<accession>A0A163J9Q2</accession>
<dbReference type="Proteomes" id="UP000078561">
    <property type="component" value="Unassembled WGS sequence"/>
</dbReference>
<protein>
    <recommendedName>
        <fullName evidence="1">PCI domain-containing protein</fullName>
    </recommendedName>
</protein>
<dbReference type="InterPro" id="IPR045114">
    <property type="entry name" value="Csn12-like"/>
</dbReference>